<comment type="subunit">
    <text evidence="8">Homodimer.</text>
</comment>
<dbReference type="EC" id="6.1.1.1" evidence="8"/>
<dbReference type="PANTHER" id="PTHR11766:SF0">
    <property type="entry name" value="TYROSINE--TRNA LIGASE, MITOCHONDRIAL"/>
    <property type="match status" value="1"/>
</dbReference>
<gene>
    <name evidence="8 11" type="primary">tyrS</name>
    <name evidence="11" type="ORF">PQO03_07100</name>
</gene>
<keyword evidence="1 8" id="KW-0436">Ligase</keyword>
<evidence type="ECO:0000313" key="12">
    <source>
        <dbReference type="Proteomes" id="UP001214250"/>
    </source>
</evidence>
<sequence>MADNIYDELKWRGLIFQESGQDELRSYLTDAKVSVYCGFDPTADSLHIGHLVPLITLRRFQNYGHSVLPLAGGATGMIGDPSGKSQERNLLSSDDIAHNVDCIKSQLKQIIDFSSDTATLVNNYDWISKINIIEYLRDIGKNFSVNVMMNRDSVSSRLKSKDAGLSYTEFSYMVLQAYDFLHLNREHNCTLQIGGSDQWGNMTSGMDLIRRSTDSRAFCLTVPLIMKSDGTKFGKTAGGSIWLDPKQTCPYDFYQYWFNVADADVMHFIKFFTFLSQDVVEELEKSVAEEPHLRKAQKTLAWEMTAMIHGEPEVEKAIFAADALFGREDIREVDAVTMEALHKATEAPSFSSLDEVEGVLSLLTASTLCKSSGEARKMVQGNGISLNNEKVKDIRYKPVQDDLIHQRYLVLRKGKKDFSVIKFT</sequence>
<dbReference type="CDD" id="cd00805">
    <property type="entry name" value="TyrRS_core"/>
    <property type="match status" value="1"/>
</dbReference>
<dbReference type="Gene3D" id="3.40.50.620">
    <property type="entry name" value="HUPs"/>
    <property type="match status" value="1"/>
</dbReference>
<comment type="catalytic activity">
    <reaction evidence="7 8">
        <text>tRNA(Tyr) + L-tyrosine + ATP = L-tyrosyl-tRNA(Tyr) + AMP + diphosphate + H(+)</text>
        <dbReference type="Rhea" id="RHEA:10220"/>
        <dbReference type="Rhea" id="RHEA-COMP:9706"/>
        <dbReference type="Rhea" id="RHEA-COMP:9707"/>
        <dbReference type="ChEBI" id="CHEBI:15378"/>
        <dbReference type="ChEBI" id="CHEBI:30616"/>
        <dbReference type="ChEBI" id="CHEBI:33019"/>
        <dbReference type="ChEBI" id="CHEBI:58315"/>
        <dbReference type="ChEBI" id="CHEBI:78442"/>
        <dbReference type="ChEBI" id="CHEBI:78536"/>
        <dbReference type="ChEBI" id="CHEBI:456215"/>
        <dbReference type="EC" id="6.1.1.1"/>
    </reaction>
</comment>
<evidence type="ECO:0000256" key="9">
    <source>
        <dbReference type="PROSITE-ProRule" id="PRU00182"/>
    </source>
</evidence>
<dbReference type="Pfam" id="PF22421">
    <property type="entry name" value="SYY_C-terminal"/>
    <property type="match status" value="1"/>
</dbReference>
<accession>A0ABY7VQK2</accession>
<evidence type="ECO:0000313" key="11">
    <source>
        <dbReference type="EMBL" id="WDE95483.1"/>
    </source>
</evidence>
<keyword evidence="12" id="KW-1185">Reference proteome</keyword>
<evidence type="ECO:0000259" key="10">
    <source>
        <dbReference type="Pfam" id="PF22421"/>
    </source>
</evidence>
<keyword evidence="2 8" id="KW-0547">Nucleotide-binding</keyword>
<evidence type="ECO:0000256" key="4">
    <source>
        <dbReference type="ARBA" id="ARBA00022884"/>
    </source>
</evidence>
<dbReference type="InterPro" id="IPR036986">
    <property type="entry name" value="S4_RNA-bd_sf"/>
</dbReference>
<dbReference type="SUPFAM" id="SSF52374">
    <property type="entry name" value="Nucleotidylyl transferase"/>
    <property type="match status" value="1"/>
</dbReference>
<proteinExistence type="inferred from homology"/>
<comment type="subcellular location">
    <subcellularLocation>
        <location evidence="8">Cytoplasm</location>
    </subcellularLocation>
</comment>
<dbReference type="NCBIfam" id="TIGR00234">
    <property type="entry name" value="tyrS"/>
    <property type="match status" value="1"/>
</dbReference>
<feature type="binding site" evidence="8">
    <location>
        <position position="172"/>
    </location>
    <ligand>
        <name>L-tyrosine</name>
        <dbReference type="ChEBI" id="CHEBI:58315"/>
    </ligand>
</feature>
<dbReference type="Gene3D" id="1.10.240.10">
    <property type="entry name" value="Tyrosyl-Transfer RNA Synthetase"/>
    <property type="match status" value="1"/>
</dbReference>
<evidence type="ECO:0000256" key="6">
    <source>
        <dbReference type="ARBA" id="ARBA00023146"/>
    </source>
</evidence>
<keyword evidence="6 8" id="KW-0030">Aminoacyl-tRNA synthetase</keyword>
<dbReference type="HAMAP" id="MF_02006">
    <property type="entry name" value="Tyr_tRNA_synth_type1"/>
    <property type="match status" value="1"/>
</dbReference>
<dbReference type="PANTHER" id="PTHR11766">
    <property type="entry name" value="TYROSYL-TRNA SYNTHETASE"/>
    <property type="match status" value="1"/>
</dbReference>
<dbReference type="GO" id="GO:0004831">
    <property type="term" value="F:tyrosine-tRNA ligase activity"/>
    <property type="evidence" value="ECO:0007669"/>
    <property type="project" value="UniProtKB-EC"/>
</dbReference>
<protein>
    <recommendedName>
        <fullName evidence="8">Tyrosine--tRNA ligase</fullName>
        <ecNumber evidence="8">6.1.1.1</ecNumber>
    </recommendedName>
    <alternativeName>
        <fullName evidence="8">Tyrosyl-tRNA synthetase</fullName>
        <shortName evidence="8">TyrRS</shortName>
    </alternativeName>
</protein>
<comment type="function">
    <text evidence="8">Catalyzes the attachment of tyrosine to tRNA(Tyr) in a two-step reaction: tyrosine is first activated by ATP to form Tyr-AMP and then transferred to the acceptor end of tRNA(Tyr).</text>
</comment>
<keyword evidence="5 8" id="KW-0648">Protein biosynthesis</keyword>
<dbReference type="InterPro" id="IPR014729">
    <property type="entry name" value="Rossmann-like_a/b/a_fold"/>
</dbReference>
<evidence type="ECO:0000256" key="7">
    <source>
        <dbReference type="ARBA" id="ARBA00048248"/>
    </source>
</evidence>
<evidence type="ECO:0000256" key="2">
    <source>
        <dbReference type="ARBA" id="ARBA00022741"/>
    </source>
</evidence>
<feature type="binding site" evidence="8">
    <location>
        <position position="36"/>
    </location>
    <ligand>
        <name>L-tyrosine</name>
        <dbReference type="ChEBI" id="CHEBI:58315"/>
    </ligand>
</feature>
<dbReference type="RefSeq" id="WP_274149078.1">
    <property type="nucleotide sequence ID" value="NZ_CP117811.1"/>
</dbReference>
<dbReference type="InterPro" id="IPR024107">
    <property type="entry name" value="Tyr-tRNA-ligase_bac_1"/>
</dbReference>
<dbReference type="InterPro" id="IPR001412">
    <property type="entry name" value="aa-tRNA-synth_I_CS"/>
</dbReference>
<dbReference type="InterPro" id="IPR024088">
    <property type="entry name" value="Tyr-tRNA-ligase_bac-type"/>
</dbReference>
<feature type="short sequence motif" description="'HIGH' region" evidence="8">
    <location>
        <begin position="41"/>
        <end position="50"/>
    </location>
</feature>
<evidence type="ECO:0000256" key="1">
    <source>
        <dbReference type="ARBA" id="ARBA00022598"/>
    </source>
</evidence>
<dbReference type="PRINTS" id="PR01040">
    <property type="entry name" value="TRNASYNTHTYR"/>
</dbReference>
<dbReference type="PROSITE" id="PS50889">
    <property type="entry name" value="S4"/>
    <property type="match status" value="1"/>
</dbReference>
<reference evidence="11 12" key="1">
    <citation type="submission" date="2023-02" db="EMBL/GenBank/DDBJ databases">
        <title>Genome sequence of Lentisphaera profundi SAORIC-696.</title>
        <authorList>
            <person name="Kim e."/>
            <person name="Cho J.-C."/>
            <person name="Choi A."/>
            <person name="Kang I."/>
        </authorList>
    </citation>
    <scope>NUCLEOTIDE SEQUENCE [LARGE SCALE GENOMIC DNA]</scope>
    <source>
        <strain evidence="11 12">SAORIC-696</strain>
    </source>
</reference>
<dbReference type="EMBL" id="CP117811">
    <property type="protein sequence ID" value="WDE95483.1"/>
    <property type="molecule type" value="Genomic_DNA"/>
</dbReference>
<comment type="similarity">
    <text evidence="8">Belongs to the class-I aminoacyl-tRNA synthetase family. TyrS type 1 subfamily.</text>
</comment>
<evidence type="ECO:0000256" key="8">
    <source>
        <dbReference type="HAMAP-Rule" id="MF_02006"/>
    </source>
</evidence>
<feature type="binding site" evidence="8">
    <location>
        <position position="235"/>
    </location>
    <ligand>
        <name>ATP</name>
        <dbReference type="ChEBI" id="CHEBI:30616"/>
    </ligand>
</feature>
<keyword evidence="4 9" id="KW-0694">RNA-binding</keyword>
<dbReference type="Pfam" id="PF00579">
    <property type="entry name" value="tRNA-synt_1b"/>
    <property type="match status" value="1"/>
</dbReference>
<feature type="short sequence motif" description="'KMSKS' region" evidence="8">
    <location>
        <begin position="232"/>
        <end position="236"/>
    </location>
</feature>
<dbReference type="Proteomes" id="UP001214250">
    <property type="component" value="Chromosome 1"/>
</dbReference>
<keyword evidence="8" id="KW-0963">Cytoplasm</keyword>
<dbReference type="InterPro" id="IPR054608">
    <property type="entry name" value="SYY-like_C"/>
</dbReference>
<keyword evidence="3 8" id="KW-0067">ATP-binding</keyword>
<dbReference type="InterPro" id="IPR002305">
    <property type="entry name" value="aa-tRNA-synth_Ic"/>
</dbReference>
<organism evidence="11 12">
    <name type="scientific">Lentisphaera profundi</name>
    <dbReference type="NCBI Taxonomy" id="1658616"/>
    <lineage>
        <taxon>Bacteria</taxon>
        <taxon>Pseudomonadati</taxon>
        <taxon>Lentisphaerota</taxon>
        <taxon>Lentisphaeria</taxon>
        <taxon>Lentisphaerales</taxon>
        <taxon>Lentisphaeraceae</taxon>
        <taxon>Lentisphaera</taxon>
    </lineage>
</organism>
<dbReference type="SUPFAM" id="SSF55174">
    <property type="entry name" value="Alpha-L RNA-binding motif"/>
    <property type="match status" value="1"/>
</dbReference>
<feature type="domain" description="Tyrosine--tRNA ligase SYY-like C-terminal" evidence="10">
    <location>
        <begin position="345"/>
        <end position="420"/>
    </location>
</feature>
<dbReference type="Gene3D" id="3.10.290.10">
    <property type="entry name" value="RNA-binding S4 domain"/>
    <property type="match status" value="1"/>
</dbReference>
<evidence type="ECO:0000256" key="3">
    <source>
        <dbReference type="ARBA" id="ARBA00022840"/>
    </source>
</evidence>
<name>A0ABY7VQK2_9BACT</name>
<feature type="binding site" evidence="8">
    <location>
        <position position="176"/>
    </location>
    <ligand>
        <name>L-tyrosine</name>
        <dbReference type="ChEBI" id="CHEBI:58315"/>
    </ligand>
</feature>
<dbReference type="InterPro" id="IPR002307">
    <property type="entry name" value="Tyr-tRNA-ligase"/>
</dbReference>
<evidence type="ECO:0000256" key="5">
    <source>
        <dbReference type="ARBA" id="ARBA00022917"/>
    </source>
</evidence>
<dbReference type="PROSITE" id="PS00178">
    <property type="entry name" value="AA_TRNA_LIGASE_I"/>
    <property type="match status" value="1"/>
</dbReference>